<organism evidence="3 4">
    <name type="scientific">Aspergillus mulundensis</name>
    <dbReference type="NCBI Taxonomy" id="1810919"/>
    <lineage>
        <taxon>Eukaryota</taxon>
        <taxon>Fungi</taxon>
        <taxon>Dikarya</taxon>
        <taxon>Ascomycota</taxon>
        <taxon>Pezizomycotina</taxon>
        <taxon>Eurotiomycetes</taxon>
        <taxon>Eurotiomycetidae</taxon>
        <taxon>Eurotiales</taxon>
        <taxon>Aspergillaceae</taxon>
        <taxon>Aspergillus</taxon>
        <taxon>Aspergillus subgen. Nidulantes</taxon>
    </lineage>
</organism>
<dbReference type="EMBL" id="PVWQ01000002">
    <property type="protein sequence ID" value="RDW90363.1"/>
    <property type="molecule type" value="Genomic_DNA"/>
</dbReference>
<dbReference type="AlphaFoldDB" id="A0A3D8SVL8"/>
<comment type="caution">
    <text evidence="3">The sequence shown here is derived from an EMBL/GenBank/DDBJ whole genome shotgun (WGS) entry which is preliminary data.</text>
</comment>
<dbReference type="GeneID" id="38112508"/>
<gene>
    <name evidence="3" type="ORF">DSM5745_02138</name>
</gene>
<comment type="subcellular location">
    <subcellularLocation>
        <location evidence="1">Mitochondrion</location>
    </subcellularLocation>
</comment>
<dbReference type="RefSeq" id="XP_026607317.1">
    <property type="nucleotide sequence ID" value="XM_026744154.1"/>
</dbReference>
<evidence type="ECO:0000256" key="1">
    <source>
        <dbReference type="ARBA" id="ARBA00004173"/>
    </source>
</evidence>
<accession>A0A3D8SVL8</accession>
<evidence type="ECO:0000313" key="4">
    <source>
        <dbReference type="Proteomes" id="UP000256690"/>
    </source>
</evidence>
<sequence length="313" mass="34427">MHPTRPFLSIALPSSPPAQLATRSSVTPLNRRLFGLPTPPAPLTSLHNDLPSFLDYARRTSLPEKTTTYQGTIYEYTVQSHLRASAFSLHRVGGKSDLGIDLTGTWHVGANPVIDPPVRVIVQCKATKAKLGPHVVRELEGVTARHFAVSLARGSGGGVGMLVGPRETSKGVREALGRSAMPLVWMMVERDGRVRQVLWNGRVEKLGLGGLGVEVLYSKSGEGEAEAEVSTEARLTWEGKEVQTMDEVEEGMKRLEEEWMTKWKEDGLEDVSAEEVLDAVEKFVPETRPISISDEERKEVARSLLLTRSGRVQ</sequence>
<dbReference type="Pfam" id="PF10356">
    <property type="entry name" value="RRG7"/>
    <property type="match status" value="2"/>
</dbReference>
<dbReference type="PANTHER" id="PTHR28133:SF1">
    <property type="entry name" value="REQUIRED FOR RESPIRATORY GROWTH PROTEIN 7, MITOCHONDRIAL"/>
    <property type="match status" value="1"/>
</dbReference>
<keyword evidence="4" id="KW-1185">Reference proteome</keyword>
<evidence type="ECO:0000313" key="3">
    <source>
        <dbReference type="EMBL" id="RDW90363.1"/>
    </source>
</evidence>
<dbReference type="Proteomes" id="UP000256690">
    <property type="component" value="Unassembled WGS sequence"/>
</dbReference>
<evidence type="ECO:0000256" key="2">
    <source>
        <dbReference type="ARBA" id="ARBA00023128"/>
    </source>
</evidence>
<dbReference type="InterPro" id="IPR018828">
    <property type="entry name" value="RRG7"/>
</dbReference>
<protein>
    <recommendedName>
        <fullName evidence="5">Restriction endonuclease type IV Mrr domain-containing protein</fullName>
    </recommendedName>
</protein>
<proteinExistence type="predicted"/>
<dbReference type="OrthoDB" id="20734at2759"/>
<keyword evidence="2" id="KW-0496">Mitochondrion</keyword>
<name>A0A3D8SVL8_9EURO</name>
<dbReference type="GO" id="GO:0005739">
    <property type="term" value="C:mitochondrion"/>
    <property type="evidence" value="ECO:0007669"/>
    <property type="project" value="UniProtKB-SubCell"/>
</dbReference>
<reference evidence="3 4" key="1">
    <citation type="journal article" date="2018" name="IMA Fungus">
        <title>IMA Genome-F 9: Draft genome sequence of Annulohypoxylon stygium, Aspergillus mulundensis, Berkeleyomyces basicola (syn. Thielaviopsis basicola), Ceratocystis smalleyi, two Cercospora beticola strains, Coleophoma cylindrospora, Fusarium fracticaudum, Phialophora cf. hyalina, and Morchella septimelata.</title>
        <authorList>
            <person name="Wingfield B.D."/>
            <person name="Bills G.F."/>
            <person name="Dong Y."/>
            <person name="Huang W."/>
            <person name="Nel W.J."/>
            <person name="Swalarsk-Parry B.S."/>
            <person name="Vaghefi N."/>
            <person name="Wilken P.M."/>
            <person name="An Z."/>
            <person name="de Beer Z.W."/>
            <person name="De Vos L."/>
            <person name="Chen L."/>
            <person name="Duong T.A."/>
            <person name="Gao Y."/>
            <person name="Hammerbacher A."/>
            <person name="Kikkert J.R."/>
            <person name="Li Y."/>
            <person name="Li H."/>
            <person name="Li K."/>
            <person name="Li Q."/>
            <person name="Liu X."/>
            <person name="Ma X."/>
            <person name="Naidoo K."/>
            <person name="Pethybridge S.J."/>
            <person name="Sun J."/>
            <person name="Steenkamp E.T."/>
            <person name="van der Nest M.A."/>
            <person name="van Wyk S."/>
            <person name="Wingfield M.J."/>
            <person name="Xiong C."/>
            <person name="Yue Q."/>
            <person name="Zhang X."/>
        </authorList>
    </citation>
    <scope>NUCLEOTIDE SEQUENCE [LARGE SCALE GENOMIC DNA]</scope>
    <source>
        <strain evidence="3 4">DSM 5745</strain>
    </source>
</reference>
<dbReference type="PANTHER" id="PTHR28133">
    <property type="entry name" value="REQUIRED FOR RESPIRATORY GROWTH PROTEIN 7, MITOCHONDRIAL"/>
    <property type="match status" value="1"/>
</dbReference>
<evidence type="ECO:0008006" key="5">
    <source>
        <dbReference type="Google" id="ProtNLM"/>
    </source>
</evidence>